<evidence type="ECO:0000313" key="2">
    <source>
        <dbReference type="Proteomes" id="UP000236182"/>
    </source>
</evidence>
<evidence type="ECO:0000313" key="1">
    <source>
        <dbReference type="EMBL" id="PWN67592.1"/>
    </source>
</evidence>
<keyword evidence="2" id="KW-1185">Reference proteome</keyword>
<comment type="caution">
    <text evidence="1">The sequence shown here is derived from an EMBL/GenBank/DDBJ whole genome shotgun (WGS) entry which is preliminary data.</text>
</comment>
<accession>A0A316X127</accession>
<gene>
    <name evidence="1" type="ORF">C1638_003100</name>
</gene>
<sequence length="73" mass="8980">MKGLKLLKSDDGEIYIYHDKRPKFIAKVESLSPFYLVYKMWETIDFYKDRDFQKDYEKLVKEFIDEKIKYGEI</sequence>
<dbReference type="Proteomes" id="UP000236182">
    <property type="component" value="Unassembled WGS sequence"/>
</dbReference>
<dbReference type="AlphaFoldDB" id="A0A316X127"/>
<name>A0A316X127_9FLAO</name>
<organism evidence="1 2">
    <name type="scientific">Chryseobacterium oncorhynchi</name>
    <dbReference type="NCBI Taxonomy" id="741074"/>
    <lineage>
        <taxon>Bacteria</taxon>
        <taxon>Pseudomonadati</taxon>
        <taxon>Bacteroidota</taxon>
        <taxon>Flavobacteriia</taxon>
        <taxon>Flavobacteriales</taxon>
        <taxon>Weeksellaceae</taxon>
        <taxon>Chryseobacterium group</taxon>
        <taxon>Chryseobacterium</taxon>
    </lineage>
</organism>
<dbReference type="EMBL" id="PPEI02000001">
    <property type="protein sequence ID" value="PWN67592.1"/>
    <property type="molecule type" value="Genomic_DNA"/>
</dbReference>
<reference evidence="1" key="1">
    <citation type="submission" date="2018-04" db="EMBL/GenBank/DDBJ databases">
        <title>Draft Genome Sequences of Chryseobacterium lactis NCTC11390T isolated from milk, Chryseobacterium oncorhynchi 701B-08T from rainbow trout, and Chryseobacterium viscerum 687B-08T from diseased fish.</title>
        <authorList>
            <person name="Jeong J.-J."/>
            <person name="Lee Y.J."/>
            <person name="Pathiraja D."/>
            <person name="Park B."/>
            <person name="Choi I.-G."/>
            <person name="Kim K.D."/>
        </authorList>
    </citation>
    <scope>NUCLEOTIDE SEQUENCE [LARGE SCALE GENOMIC DNA]</scope>
    <source>
        <strain evidence="1">701B-08</strain>
    </source>
</reference>
<protein>
    <submittedName>
        <fullName evidence="1">Uncharacterized protein</fullName>
    </submittedName>
</protein>
<proteinExistence type="predicted"/>
<dbReference type="RefSeq" id="WP_109618076.1">
    <property type="nucleotide sequence ID" value="NZ_PPEI02000001.1"/>
</dbReference>